<accession>A0A6A3GVL6</accession>
<reference evidence="12 13" key="1">
    <citation type="submission" date="2018-09" db="EMBL/GenBank/DDBJ databases">
        <title>Genomic investigation of the strawberry pathogen Phytophthora fragariae indicates pathogenicity is determined by transcriptional variation in three key races.</title>
        <authorList>
            <person name="Adams T.M."/>
            <person name="Armitage A.D."/>
            <person name="Sobczyk M.K."/>
            <person name="Bates H.J."/>
            <person name="Dunwell J.M."/>
            <person name="Nellist C.F."/>
            <person name="Harrison R.J."/>
        </authorList>
    </citation>
    <scope>NUCLEOTIDE SEQUENCE [LARGE SCALE GENOMIC DNA]</scope>
    <source>
        <strain evidence="7 9">BC-1</strain>
        <strain evidence="6 13">BC-23</strain>
        <strain evidence="5 10">NOV-5</strain>
        <strain evidence="4 11">NOV-71</strain>
        <strain evidence="8 14">NOV-77</strain>
        <strain evidence="3 15">ONT-3</strain>
        <strain evidence="2 12">SCRP245</strain>
    </source>
</reference>
<evidence type="ECO:0000313" key="9">
    <source>
        <dbReference type="Proteomes" id="UP000440367"/>
    </source>
</evidence>
<dbReference type="Proteomes" id="UP000460718">
    <property type="component" value="Unassembled WGS sequence"/>
</dbReference>
<dbReference type="Proteomes" id="UP000488956">
    <property type="component" value="Unassembled WGS sequence"/>
</dbReference>
<dbReference type="Proteomes" id="UP000486351">
    <property type="component" value="Unassembled WGS sequence"/>
</dbReference>
<dbReference type="Proteomes" id="UP000440367">
    <property type="component" value="Unassembled WGS sequence"/>
</dbReference>
<name>A0A6A3GVL6_9STRA</name>
<sequence length="65" mass="7385">MNHQQQRRRHDLLRGMQSVHYHSDSAVTITTRDDESHPRWGGHLLRGSGRNSPLGLRDVNVGSSN</sequence>
<evidence type="ECO:0000313" key="15">
    <source>
        <dbReference type="Proteomes" id="UP000488956"/>
    </source>
</evidence>
<dbReference type="EMBL" id="QXFY01005478">
    <property type="protein sequence ID" value="KAE9272110.1"/>
    <property type="molecule type" value="Genomic_DNA"/>
</dbReference>
<protein>
    <submittedName>
        <fullName evidence="2">Uncharacterized protein</fullName>
    </submittedName>
</protein>
<comment type="caution">
    <text evidence="2">The sequence shown here is derived from an EMBL/GenBank/DDBJ whole genome shotgun (WGS) entry which is preliminary data.</text>
</comment>
<evidence type="ECO:0000313" key="2">
    <source>
        <dbReference type="EMBL" id="KAE8961126.1"/>
    </source>
</evidence>
<dbReference type="Proteomes" id="UP000476176">
    <property type="component" value="Unassembled WGS sequence"/>
</dbReference>
<evidence type="ECO:0000313" key="5">
    <source>
        <dbReference type="EMBL" id="KAE9066912.1"/>
    </source>
</evidence>
<dbReference type="EMBL" id="QXFW01005733">
    <property type="protein sequence ID" value="KAE8961126.1"/>
    <property type="molecule type" value="Genomic_DNA"/>
</dbReference>
<evidence type="ECO:0000313" key="8">
    <source>
        <dbReference type="EMBL" id="KAE9272110.1"/>
    </source>
</evidence>
<evidence type="ECO:0000313" key="13">
    <source>
        <dbReference type="Proteomes" id="UP000476176"/>
    </source>
</evidence>
<evidence type="ECO:0000313" key="4">
    <source>
        <dbReference type="EMBL" id="KAE9063219.1"/>
    </source>
</evidence>
<dbReference type="EMBL" id="QXGD01004543">
    <property type="protein sequence ID" value="KAE9170060.1"/>
    <property type="molecule type" value="Genomic_DNA"/>
</dbReference>
<gene>
    <name evidence="7" type="ORF">PF002_g30194</name>
    <name evidence="6" type="ORF">PF004_g29468</name>
    <name evidence="5" type="ORF">PF006_g30107</name>
    <name evidence="4" type="ORF">PF007_g29622</name>
    <name evidence="8" type="ORF">PF008_g30185</name>
    <name evidence="3" type="ORF">PF010_g30162</name>
    <name evidence="2" type="ORF">PF011_g29863</name>
</gene>
<dbReference type="AlphaFoldDB" id="A0A6A3GVL6"/>
<evidence type="ECO:0000313" key="10">
    <source>
        <dbReference type="Proteomes" id="UP000440732"/>
    </source>
</evidence>
<evidence type="ECO:0000256" key="1">
    <source>
        <dbReference type="SAM" id="MobiDB-lite"/>
    </source>
</evidence>
<dbReference type="EMBL" id="QXGC01005374">
    <property type="protein sequence ID" value="KAE9165523.1"/>
    <property type="molecule type" value="Genomic_DNA"/>
</dbReference>
<evidence type="ECO:0000313" key="12">
    <source>
        <dbReference type="Proteomes" id="UP000460718"/>
    </source>
</evidence>
<evidence type="ECO:0000313" key="11">
    <source>
        <dbReference type="Proteomes" id="UP000441208"/>
    </source>
</evidence>
<dbReference type="Proteomes" id="UP000440732">
    <property type="component" value="Unassembled WGS sequence"/>
</dbReference>
<evidence type="ECO:0000313" key="3">
    <source>
        <dbReference type="EMBL" id="KAE9060581.1"/>
    </source>
</evidence>
<dbReference type="Proteomes" id="UP000441208">
    <property type="component" value="Unassembled WGS sequence"/>
</dbReference>
<dbReference type="EMBL" id="QXFX01005506">
    <property type="protein sequence ID" value="KAE9060581.1"/>
    <property type="molecule type" value="Genomic_DNA"/>
</dbReference>
<evidence type="ECO:0000313" key="7">
    <source>
        <dbReference type="EMBL" id="KAE9170060.1"/>
    </source>
</evidence>
<organism evidence="2 12">
    <name type="scientific">Phytophthora fragariae</name>
    <dbReference type="NCBI Taxonomy" id="53985"/>
    <lineage>
        <taxon>Eukaryota</taxon>
        <taxon>Sar</taxon>
        <taxon>Stramenopiles</taxon>
        <taxon>Oomycota</taxon>
        <taxon>Peronosporomycetes</taxon>
        <taxon>Peronosporales</taxon>
        <taxon>Peronosporaceae</taxon>
        <taxon>Phytophthora</taxon>
    </lineage>
</organism>
<dbReference type="EMBL" id="QXGA01005486">
    <property type="protein sequence ID" value="KAE9066912.1"/>
    <property type="molecule type" value="Genomic_DNA"/>
</dbReference>
<proteinExistence type="predicted"/>
<evidence type="ECO:0000313" key="6">
    <source>
        <dbReference type="EMBL" id="KAE9165523.1"/>
    </source>
</evidence>
<dbReference type="EMBL" id="QXFZ01004717">
    <property type="protein sequence ID" value="KAE9063219.1"/>
    <property type="molecule type" value="Genomic_DNA"/>
</dbReference>
<feature type="region of interest" description="Disordered" evidence="1">
    <location>
        <begin position="26"/>
        <end position="65"/>
    </location>
</feature>
<evidence type="ECO:0000313" key="14">
    <source>
        <dbReference type="Proteomes" id="UP000486351"/>
    </source>
</evidence>